<feature type="compositionally biased region" description="Low complexity" evidence="1">
    <location>
        <begin position="18"/>
        <end position="36"/>
    </location>
</feature>
<evidence type="ECO:0000313" key="3">
    <source>
        <dbReference type="Proteomes" id="UP001066276"/>
    </source>
</evidence>
<comment type="caution">
    <text evidence="2">The sequence shown here is derived from an EMBL/GenBank/DDBJ whole genome shotgun (WGS) entry which is preliminary data.</text>
</comment>
<accession>A0AAV7TIH6</accession>
<gene>
    <name evidence="2" type="ORF">NDU88_001670</name>
</gene>
<feature type="region of interest" description="Disordered" evidence="1">
    <location>
        <begin position="54"/>
        <end position="101"/>
    </location>
</feature>
<protein>
    <submittedName>
        <fullName evidence="2">Uncharacterized protein</fullName>
    </submittedName>
</protein>
<evidence type="ECO:0000313" key="2">
    <source>
        <dbReference type="EMBL" id="KAJ1176389.1"/>
    </source>
</evidence>
<reference evidence="2" key="1">
    <citation type="journal article" date="2022" name="bioRxiv">
        <title>Sequencing and chromosome-scale assembly of the giantPleurodeles waltlgenome.</title>
        <authorList>
            <person name="Brown T."/>
            <person name="Elewa A."/>
            <person name="Iarovenko S."/>
            <person name="Subramanian E."/>
            <person name="Araus A.J."/>
            <person name="Petzold A."/>
            <person name="Susuki M."/>
            <person name="Suzuki K.-i.T."/>
            <person name="Hayashi T."/>
            <person name="Toyoda A."/>
            <person name="Oliveira C."/>
            <person name="Osipova E."/>
            <person name="Leigh N.D."/>
            <person name="Simon A."/>
            <person name="Yun M.H."/>
        </authorList>
    </citation>
    <scope>NUCLEOTIDE SEQUENCE</scope>
    <source>
        <strain evidence="2">20211129_DDA</strain>
        <tissue evidence="2">Liver</tissue>
    </source>
</reference>
<name>A0AAV7TIH6_PLEWA</name>
<feature type="region of interest" description="Disordered" evidence="1">
    <location>
        <begin position="127"/>
        <end position="196"/>
    </location>
</feature>
<feature type="compositionally biased region" description="Low complexity" evidence="1">
    <location>
        <begin position="447"/>
        <end position="458"/>
    </location>
</feature>
<feature type="region of interest" description="Disordered" evidence="1">
    <location>
        <begin position="1"/>
        <end position="36"/>
    </location>
</feature>
<proteinExistence type="predicted"/>
<feature type="region of interest" description="Disordered" evidence="1">
    <location>
        <begin position="447"/>
        <end position="472"/>
    </location>
</feature>
<dbReference type="AlphaFoldDB" id="A0AAV7TIH6"/>
<feature type="compositionally biased region" description="Basic residues" evidence="1">
    <location>
        <begin position="147"/>
        <end position="164"/>
    </location>
</feature>
<evidence type="ECO:0000256" key="1">
    <source>
        <dbReference type="SAM" id="MobiDB-lite"/>
    </source>
</evidence>
<keyword evidence="3" id="KW-1185">Reference proteome</keyword>
<sequence>MARDDPGRAAGRQAGKPALDGSGRALALGGASQGQLASPATLAARGISRSGHLVAPPTCEGWWDTPRPCTRRRRAGGGRPPCRAARVGCRSSGDARAGTTTTTVHWGREWGEPRPAHALWLFLFPTDRRPADGPPPHPRGVTGRGGGRPRRCSRAAVGHHRQPRAARSQAPRDGPGADRRAQPALPPRRGGEGWARRPAYLRGRTRGRGVWILLRAIGGGLTLELGGRRERKLPCDGPSRATGNAPGRLTIERPSDRRSPGRNPGPQGAFEVSMINVSCNSHCVLHRRASRVIHRQESQATFLNVRPPAGAGEAGGRRRRPSADRAAPRQASPLGSQPPRFQERFQALGLGASPPHAGEGCFPGRLGARAAPPPPVPPGGPGGAARVCETLGPVDGPGYLATRGGLGPTCMPAVRPPGSRVPGPKAGGPSRASRLGLAHPPALVGWSRGSLAGPGSSSPRPPCRPGTAGLSGVVQAQGGTTIRFTLPGSCRVGVGSVSGGA</sequence>
<feature type="region of interest" description="Disordered" evidence="1">
    <location>
        <begin position="229"/>
        <end position="268"/>
    </location>
</feature>
<organism evidence="2 3">
    <name type="scientific">Pleurodeles waltl</name>
    <name type="common">Iberian ribbed newt</name>
    <dbReference type="NCBI Taxonomy" id="8319"/>
    <lineage>
        <taxon>Eukaryota</taxon>
        <taxon>Metazoa</taxon>
        <taxon>Chordata</taxon>
        <taxon>Craniata</taxon>
        <taxon>Vertebrata</taxon>
        <taxon>Euteleostomi</taxon>
        <taxon>Amphibia</taxon>
        <taxon>Batrachia</taxon>
        <taxon>Caudata</taxon>
        <taxon>Salamandroidea</taxon>
        <taxon>Salamandridae</taxon>
        <taxon>Pleurodelinae</taxon>
        <taxon>Pleurodeles</taxon>
    </lineage>
</organism>
<feature type="compositionally biased region" description="Basic and acidic residues" evidence="1">
    <location>
        <begin position="250"/>
        <end position="259"/>
    </location>
</feature>
<feature type="region of interest" description="Disordered" evidence="1">
    <location>
        <begin position="300"/>
        <end position="339"/>
    </location>
</feature>
<dbReference type="EMBL" id="JANPWB010000006">
    <property type="protein sequence ID" value="KAJ1176389.1"/>
    <property type="molecule type" value="Genomic_DNA"/>
</dbReference>
<dbReference type="Proteomes" id="UP001066276">
    <property type="component" value="Chromosome 3_2"/>
</dbReference>